<dbReference type="STRING" id="291112.PAU_00114"/>
<feature type="transmembrane region" description="Helical" evidence="7">
    <location>
        <begin position="153"/>
        <end position="173"/>
    </location>
</feature>
<feature type="transmembrane region" description="Helical" evidence="7">
    <location>
        <begin position="209"/>
        <end position="232"/>
    </location>
</feature>
<evidence type="ECO:0000256" key="5">
    <source>
        <dbReference type="ARBA" id="ARBA00022989"/>
    </source>
</evidence>
<evidence type="ECO:0000256" key="3">
    <source>
        <dbReference type="ARBA" id="ARBA00022475"/>
    </source>
</evidence>
<dbReference type="Proteomes" id="UP000002747">
    <property type="component" value="Chromosome"/>
</dbReference>
<comment type="similarity">
    <text evidence="2">Belongs to the EamA transporter family.</text>
</comment>
<feature type="transmembrane region" description="Helical" evidence="7">
    <location>
        <begin position="40"/>
        <end position="61"/>
    </location>
</feature>
<accession>C7BU57</accession>
<protein>
    <submittedName>
        <fullName evidence="9">Membrane protein, putative</fullName>
    </submittedName>
</protein>
<feature type="domain" description="EamA" evidence="8">
    <location>
        <begin position="16"/>
        <end position="143"/>
    </location>
</feature>
<dbReference type="AlphaFoldDB" id="C7BU57"/>
<keyword evidence="6 7" id="KW-0472">Membrane</keyword>
<dbReference type="eggNOG" id="COG0697">
    <property type="taxonomic scope" value="Bacteria"/>
</dbReference>
<keyword evidence="4 7" id="KW-0812">Transmembrane</keyword>
<feature type="transmembrane region" description="Helical" evidence="7">
    <location>
        <begin position="101"/>
        <end position="120"/>
    </location>
</feature>
<evidence type="ECO:0000313" key="9">
    <source>
        <dbReference type="EMBL" id="CAQ82207.1"/>
    </source>
</evidence>
<dbReference type="KEGG" id="pay:PAU_00114"/>
<dbReference type="PANTHER" id="PTHR32322">
    <property type="entry name" value="INNER MEMBRANE TRANSPORTER"/>
    <property type="match status" value="1"/>
</dbReference>
<dbReference type="PANTHER" id="PTHR32322:SF2">
    <property type="entry name" value="EAMA DOMAIN-CONTAINING PROTEIN"/>
    <property type="match status" value="1"/>
</dbReference>
<dbReference type="Pfam" id="PF00892">
    <property type="entry name" value="EamA"/>
    <property type="match status" value="2"/>
</dbReference>
<keyword evidence="3" id="KW-1003">Cell membrane</keyword>
<dbReference type="EMBL" id="FM162591">
    <property type="protein sequence ID" value="CAQ82207.1"/>
    <property type="molecule type" value="Genomic_DNA"/>
</dbReference>
<comment type="subcellular location">
    <subcellularLocation>
        <location evidence="1">Cell membrane</location>
        <topology evidence="1">Multi-pass membrane protein</topology>
    </subcellularLocation>
</comment>
<dbReference type="InterPro" id="IPR037185">
    <property type="entry name" value="EmrE-like"/>
</dbReference>
<dbReference type="InterPro" id="IPR050638">
    <property type="entry name" value="AA-Vitamin_Transporters"/>
</dbReference>
<feature type="transmembrane region" description="Helical" evidence="7">
    <location>
        <begin position="77"/>
        <end position="95"/>
    </location>
</feature>
<feature type="transmembrane region" description="Helical" evidence="7">
    <location>
        <begin position="127"/>
        <end position="147"/>
    </location>
</feature>
<dbReference type="GO" id="GO:0016020">
    <property type="term" value="C:membrane"/>
    <property type="evidence" value="ECO:0007669"/>
    <property type="project" value="UniProtKB-SubCell"/>
</dbReference>
<proteinExistence type="inferred from homology"/>
<feature type="transmembrane region" description="Helical" evidence="7">
    <location>
        <begin position="185"/>
        <end position="203"/>
    </location>
</feature>
<sequence>MIPMISKALWVSYGSTLLFVLLWSSGAIFSRWGLDHSTAFAILLMRFAVALIFLIFLGLLFGRKGHFLPEQGTRKQVASTGVLLIGGYSICYFFALDNGITPGVLATVMGIQPIITLLVIERRFSAVRLAGLLLALLGLILVVYQSLVLSRFSLAGITFALVALACMSIGAILQKRIHQAPSVVLPLQYGVSLLLCLLFVPFQPFEFQLVPGFIISLLWLGLVISVVAQLLLYRLIQAGNLVNVTSLFYLVPGVTAVMDYLFLGNSLPDLSLLGMVAILSGLILVFRTKKISLSTE</sequence>
<gene>
    <name evidence="9" type="ordered locus">PAU_00114</name>
</gene>
<dbReference type="InterPro" id="IPR000620">
    <property type="entry name" value="EamA_dom"/>
</dbReference>
<evidence type="ECO:0000256" key="6">
    <source>
        <dbReference type="ARBA" id="ARBA00023136"/>
    </source>
</evidence>
<keyword evidence="5 7" id="KW-1133">Transmembrane helix</keyword>
<evidence type="ECO:0000256" key="4">
    <source>
        <dbReference type="ARBA" id="ARBA00022692"/>
    </source>
</evidence>
<feature type="transmembrane region" description="Helical" evidence="7">
    <location>
        <begin position="269"/>
        <end position="286"/>
    </location>
</feature>
<evidence type="ECO:0000256" key="7">
    <source>
        <dbReference type="SAM" id="Phobius"/>
    </source>
</evidence>
<reference evidence="9 10" key="1">
    <citation type="journal article" date="2009" name="BMC Genomics">
        <title>Comparative genomics of the emerging human pathogen Photorhabdus asymbiotica with the insect pathogen Photorhabdus luminescens.</title>
        <authorList>
            <person name="Wilkinson P."/>
            <person name="Waterfield N.R."/>
            <person name="Crossman L."/>
            <person name="Corton C."/>
            <person name="Sanchez-Contreras M."/>
            <person name="Vlisidou I."/>
            <person name="Barron A."/>
            <person name="Bignell A."/>
            <person name="Clark L."/>
            <person name="Ormond D."/>
            <person name="Mayho M."/>
            <person name="Bason N."/>
            <person name="Smith F."/>
            <person name="Simmonds M."/>
            <person name="Churcher C."/>
            <person name="Harris D."/>
            <person name="Thompson N.R."/>
            <person name="Quail M."/>
            <person name="Parkhill J."/>
            <person name="ffrench-Constant R.H."/>
        </authorList>
    </citation>
    <scope>NUCLEOTIDE SEQUENCE [LARGE SCALE GENOMIC DNA]</scope>
    <source>
        <strain evidence="10">ATCC 43949 / 3105-77</strain>
    </source>
</reference>
<evidence type="ECO:0000313" key="10">
    <source>
        <dbReference type="Proteomes" id="UP000002747"/>
    </source>
</evidence>
<feature type="transmembrane region" description="Helical" evidence="7">
    <location>
        <begin position="244"/>
        <end position="263"/>
    </location>
</feature>
<evidence type="ECO:0000256" key="2">
    <source>
        <dbReference type="ARBA" id="ARBA00007362"/>
    </source>
</evidence>
<organism evidence="9 10">
    <name type="scientific">Photorhabdus asymbiotica subsp. asymbiotica (strain ATCC 43949 / 3105-77)</name>
    <name type="common">Xenorhabdus luminescens (strain 2)</name>
    <dbReference type="NCBI Taxonomy" id="553480"/>
    <lineage>
        <taxon>Bacteria</taxon>
        <taxon>Pseudomonadati</taxon>
        <taxon>Pseudomonadota</taxon>
        <taxon>Gammaproteobacteria</taxon>
        <taxon>Enterobacterales</taxon>
        <taxon>Morganellaceae</taxon>
        <taxon>Photorhabdus</taxon>
    </lineage>
</organism>
<dbReference type="SUPFAM" id="SSF103481">
    <property type="entry name" value="Multidrug resistance efflux transporter EmrE"/>
    <property type="match status" value="2"/>
</dbReference>
<evidence type="ECO:0000256" key="1">
    <source>
        <dbReference type="ARBA" id="ARBA00004651"/>
    </source>
</evidence>
<feature type="domain" description="EamA" evidence="8">
    <location>
        <begin position="155"/>
        <end position="286"/>
    </location>
</feature>
<evidence type="ECO:0000259" key="8">
    <source>
        <dbReference type="Pfam" id="PF00892"/>
    </source>
</evidence>
<name>C7BU57_PHOAA</name>